<evidence type="ECO:0000256" key="7">
    <source>
        <dbReference type="ARBA" id="ARBA00023136"/>
    </source>
</evidence>
<dbReference type="Proteomes" id="UP001157961">
    <property type="component" value="Unassembled WGS sequence"/>
</dbReference>
<keyword evidence="2 9" id="KW-0813">Transport</keyword>
<dbReference type="RefSeq" id="WP_283427908.1">
    <property type="nucleotide sequence ID" value="NZ_FXTY01000012.1"/>
</dbReference>
<keyword evidence="12" id="KW-1185">Reference proteome</keyword>
<evidence type="ECO:0000256" key="2">
    <source>
        <dbReference type="ARBA" id="ARBA00022448"/>
    </source>
</evidence>
<evidence type="ECO:0000256" key="8">
    <source>
        <dbReference type="ARBA" id="ARBA00038436"/>
    </source>
</evidence>
<dbReference type="EMBL" id="FXTY01000012">
    <property type="protein sequence ID" value="SMP35758.1"/>
    <property type="molecule type" value="Genomic_DNA"/>
</dbReference>
<protein>
    <recommendedName>
        <fullName evidence="9">TRAP transporter small permease protein</fullName>
    </recommendedName>
</protein>
<evidence type="ECO:0000256" key="6">
    <source>
        <dbReference type="ARBA" id="ARBA00022989"/>
    </source>
</evidence>
<organism evidence="11 12">
    <name type="scientific">Shimia sagamensis</name>
    <dbReference type="NCBI Taxonomy" id="1566352"/>
    <lineage>
        <taxon>Bacteria</taxon>
        <taxon>Pseudomonadati</taxon>
        <taxon>Pseudomonadota</taxon>
        <taxon>Alphaproteobacteria</taxon>
        <taxon>Rhodobacterales</taxon>
        <taxon>Roseobacteraceae</taxon>
    </lineage>
</organism>
<gene>
    <name evidence="11" type="ORF">SAMN06265373_11217</name>
</gene>
<evidence type="ECO:0000256" key="5">
    <source>
        <dbReference type="ARBA" id="ARBA00022692"/>
    </source>
</evidence>
<comment type="function">
    <text evidence="9">Part of the tripartite ATP-independent periplasmic (TRAP) transport system.</text>
</comment>
<proteinExistence type="inferred from homology"/>
<feature type="transmembrane region" description="Helical" evidence="9">
    <location>
        <begin position="51"/>
        <end position="71"/>
    </location>
</feature>
<comment type="subunit">
    <text evidence="9">The complex comprises the extracytoplasmic solute receptor protein and the two transmembrane proteins.</text>
</comment>
<evidence type="ECO:0000256" key="9">
    <source>
        <dbReference type="RuleBase" id="RU369079"/>
    </source>
</evidence>
<evidence type="ECO:0000256" key="4">
    <source>
        <dbReference type="ARBA" id="ARBA00022519"/>
    </source>
</evidence>
<keyword evidence="5 9" id="KW-0812">Transmembrane</keyword>
<keyword evidence="7 9" id="KW-0472">Membrane</keyword>
<comment type="caution">
    <text evidence="11">The sequence shown here is derived from an EMBL/GenBank/DDBJ whole genome shotgun (WGS) entry which is preliminary data.</text>
</comment>
<comment type="similarity">
    <text evidence="8 9">Belongs to the TRAP transporter small permease family.</text>
</comment>
<accession>A0ABY1PJM3</accession>
<dbReference type="InterPro" id="IPR055348">
    <property type="entry name" value="DctQ"/>
</dbReference>
<sequence>MRRFLNATYKAAGMLSAFLILTICLLISAQIVLNGVGRLMPGLLPSTIPSYADFAGFMLAGATFLAMAYTLRSGGHIRVNLVVQRLSPRAVILTEFLALAVASVFVGYALYFCGALVLESLHYGDVSNGIIPVPLWLPQSAMTFGMGLLLVALLHTLVELVTTGSPVLSTPDEV</sequence>
<keyword evidence="6 9" id="KW-1133">Transmembrane helix</keyword>
<evidence type="ECO:0000256" key="3">
    <source>
        <dbReference type="ARBA" id="ARBA00022475"/>
    </source>
</evidence>
<feature type="transmembrane region" description="Helical" evidence="9">
    <location>
        <begin position="137"/>
        <end position="158"/>
    </location>
</feature>
<feature type="domain" description="Tripartite ATP-independent periplasmic transporters DctQ component" evidence="10">
    <location>
        <begin position="34"/>
        <end position="162"/>
    </location>
</feature>
<name>A0ABY1PJM3_9RHOB</name>
<keyword evidence="3" id="KW-1003">Cell membrane</keyword>
<dbReference type="PANTHER" id="PTHR35011:SF10">
    <property type="entry name" value="TRAP TRANSPORTER SMALL PERMEASE PROTEIN"/>
    <property type="match status" value="1"/>
</dbReference>
<dbReference type="PANTHER" id="PTHR35011">
    <property type="entry name" value="2,3-DIKETO-L-GULONATE TRAP TRANSPORTER SMALL PERMEASE PROTEIN YIAM"/>
    <property type="match status" value="1"/>
</dbReference>
<evidence type="ECO:0000259" key="10">
    <source>
        <dbReference type="Pfam" id="PF04290"/>
    </source>
</evidence>
<feature type="transmembrane region" description="Helical" evidence="9">
    <location>
        <begin position="92"/>
        <end position="117"/>
    </location>
</feature>
<comment type="subcellular location">
    <subcellularLocation>
        <location evidence="1 9">Cell inner membrane</location>
        <topology evidence="1 9">Multi-pass membrane protein</topology>
    </subcellularLocation>
</comment>
<dbReference type="InterPro" id="IPR007387">
    <property type="entry name" value="TRAP_DctQ"/>
</dbReference>
<evidence type="ECO:0000313" key="11">
    <source>
        <dbReference type="EMBL" id="SMP35758.1"/>
    </source>
</evidence>
<reference evidence="11 12" key="1">
    <citation type="submission" date="2017-05" db="EMBL/GenBank/DDBJ databases">
        <authorList>
            <person name="Varghese N."/>
            <person name="Submissions S."/>
        </authorList>
    </citation>
    <scope>NUCLEOTIDE SEQUENCE [LARGE SCALE GENOMIC DNA]</scope>
    <source>
        <strain evidence="11 12">DSM 29734</strain>
    </source>
</reference>
<dbReference type="Pfam" id="PF04290">
    <property type="entry name" value="DctQ"/>
    <property type="match status" value="1"/>
</dbReference>
<evidence type="ECO:0000313" key="12">
    <source>
        <dbReference type="Proteomes" id="UP001157961"/>
    </source>
</evidence>
<feature type="transmembrane region" description="Helical" evidence="9">
    <location>
        <begin position="12"/>
        <end position="31"/>
    </location>
</feature>
<evidence type="ECO:0000256" key="1">
    <source>
        <dbReference type="ARBA" id="ARBA00004429"/>
    </source>
</evidence>
<keyword evidence="4 9" id="KW-0997">Cell inner membrane</keyword>